<dbReference type="RefSeq" id="XP_075080329.1">
    <property type="nucleotide sequence ID" value="XM_075224228.1"/>
</dbReference>
<name>A0AC58S5T9_TOBAC</name>
<evidence type="ECO:0000313" key="2">
    <source>
        <dbReference type="RefSeq" id="XP_075080329.1"/>
    </source>
</evidence>
<proteinExistence type="predicted"/>
<evidence type="ECO:0000313" key="1">
    <source>
        <dbReference type="Proteomes" id="UP000790787"/>
    </source>
</evidence>
<keyword evidence="1" id="KW-1185">Reference proteome</keyword>
<accession>A0AC58S5T9</accession>
<organism evidence="1 2">
    <name type="scientific">Nicotiana tabacum</name>
    <name type="common">Common tobacco</name>
    <dbReference type="NCBI Taxonomy" id="4097"/>
    <lineage>
        <taxon>Eukaryota</taxon>
        <taxon>Viridiplantae</taxon>
        <taxon>Streptophyta</taxon>
        <taxon>Embryophyta</taxon>
        <taxon>Tracheophyta</taxon>
        <taxon>Spermatophyta</taxon>
        <taxon>Magnoliopsida</taxon>
        <taxon>eudicotyledons</taxon>
        <taxon>Gunneridae</taxon>
        <taxon>Pentapetalae</taxon>
        <taxon>asterids</taxon>
        <taxon>lamiids</taxon>
        <taxon>Solanales</taxon>
        <taxon>Solanaceae</taxon>
        <taxon>Nicotianoideae</taxon>
        <taxon>Nicotianeae</taxon>
        <taxon>Nicotiana</taxon>
    </lineage>
</organism>
<dbReference type="Proteomes" id="UP000790787">
    <property type="component" value="Chromosome 11"/>
</dbReference>
<reference evidence="1" key="1">
    <citation type="journal article" date="2014" name="Nat. Commun.">
        <title>The tobacco genome sequence and its comparison with those of tomato and potato.</title>
        <authorList>
            <person name="Sierro N."/>
            <person name="Battey J.N."/>
            <person name="Ouadi S."/>
            <person name="Bakaher N."/>
            <person name="Bovet L."/>
            <person name="Willig A."/>
            <person name="Goepfert S."/>
            <person name="Peitsch M.C."/>
            <person name="Ivanov N.V."/>
        </authorList>
    </citation>
    <scope>NUCLEOTIDE SEQUENCE [LARGE SCALE GENOMIC DNA]</scope>
</reference>
<gene>
    <name evidence="2" type="primary">LOC142165849</name>
</gene>
<reference evidence="2" key="2">
    <citation type="submission" date="2025-08" db="UniProtKB">
        <authorList>
            <consortium name="RefSeq"/>
        </authorList>
    </citation>
    <scope>IDENTIFICATION</scope>
    <source>
        <tissue evidence="2">Leaf</tissue>
    </source>
</reference>
<protein>
    <submittedName>
        <fullName evidence="2">Uncharacterized protein LOC142165849</fullName>
    </submittedName>
</protein>
<sequence length="139" mass="16486">MKKKLEEAKGIWPEILPEASWAHRTTPKTSTGETPYSLVYRIEAVIPVEVGEPSLRYSHENGTSNDDNRRQDLDKVEERRDMKYIRMVAQEQQAERYYSKTEKVRLLKVGDYVLKAKTQENRNHEKANWEQTRTYRTKL</sequence>